<keyword evidence="3 9" id="KW-0808">Transferase</keyword>
<dbReference type="Pfam" id="PF05679">
    <property type="entry name" value="CHGN"/>
    <property type="match status" value="2"/>
</dbReference>
<keyword evidence="6 9" id="KW-1133">Transmembrane helix</keyword>
<evidence type="ECO:0000256" key="1">
    <source>
        <dbReference type="ARBA" id="ARBA00004447"/>
    </source>
</evidence>
<keyword evidence="8 9" id="KW-0472">Membrane</keyword>
<dbReference type="Gene3D" id="3.90.550.10">
    <property type="entry name" value="Spore Coat Polysaccharide Biosynthesis Protein SpsA, Chain A"/>
    <property type="match status" value="1"/>
</dbReference>
<evidence type="ECO:0000256" key="7">
    <source>
        <dbReference type="ARBA" id="ARBA00023034"/>
    </source>
</evidence>
<evidence type="ECO:0000256" key="6">
    <source>
        <dbReference type="ARBA" id="ARBA00022989"/>
    </source>
</evidence>
<dbReference type="AlphaFoldDB" id="A0A8J5MJP7"/>
<evidence type="ECO:0000313" key="11">
    <source>
        <dbReference type="EMBL" id="KAG7153710.1"/>
    </source>
</evidence>
<dbReference type="PANTHER" id="PTHR12369">
    <property type="entry name" value="CHONDROITIN SYNTHASE"/>
    <property type="match status" value="1"/>
</dbReference>
<evidence type="ECO:0000313" key="12">
    <source>
        <dbReference type="Proteomes" id="UP000747542"/>
    </source>
</evidence>
<dbReference type="InterPro" id="IPR051227">
    <property type="entry name" value="CS_glycosyltransferase"/>
</dbReference>
<evidence type="ECO:0000256" key="9">
    <source>
        <dbReference type="RuleBase" id="RU364016"/>
    </source>
</evidence>
<dbReference type="EC" id="2.4.1.-" evidence="9"/>
<keyword evidence="12" id="KW-1185">Reference proteome</keyword>
<gene>
    <name evidence="11" type="ORF">Hamer_G009378</name>
</gene>
<evidence type="ECO:0000256" key="8">
    <source>
        <dbReference type="ARBA" id="ARBA00023136"/>
    </source>
</evidence>
<keyword evidence="4 9" id="KW-0812">Transmembrane</keyword>
<dbReference type="GO" id="GO:0032580">
    <property type="term" value="C:Golgi cisterna membrane"/>
    <property type="evidence" value="ECO:0007669"/>
    <property type="project" value="UniProtKB-SubCell"/>
</dbReference>
<evidence type="ECO:0000256" key="10">
    <source>
        <dbReference type="SAM" id="MobiDB-lite"/>
    </source>
</evidence>
<dbReference type="InterPro" id="IPR029044">
    <property type="entry name" value="Nucleotide-diphossugar_trans"/>
</dbReference>
<evidence type="ECO:0000256" key="5">
    <source>
        <dbReference type="ARBA" id="ARBA00022968"/>
    </source>
</evidence>
<dbReference type="SUPFAM" id="SSF53448">
    <property type="entry name" value="Nucleotide-diphospho-sugar transferases"/>
    <property type="match status" value="1"/>
</dbReference>
<evidence type="ECO:0000256" key="3">
    <source>
        <dbReference type="ARBA" id="ARBA00022679"/>
    </source>
</evidence>
<comment type="caution">
    <text evidence="11">The sequence shown here is derived from an EMBL/GenBank/DDBJ whole genome shotgun (WGS) entry which is preliminary data.</text>
</comment>
<dbReference type="PANTHER" id="PTHR12369:SF45">
    <property type="entry name" value="HEXOSYLTRANSFERASE"/>
    <property type="match status" value="1"/>
</dbReference>
<evidence type="ECO:0000256" key="4">
    <source>
        <dbReference type="ARBA" id="ARBA00022692"/>
    </source>
</evidence>
<comment type="similarity">
    <text evidence="2 9">Belongs to the chondroitin N-acetylgalactosaminyltransferase family.</text>
</comment>
<protein>
    <recommendedName>
        <fullName evidence="9">Hexosyltransferase</fullName>
        <ecNumber evidence="9">2.4.1.-</ecNumber>
    </recommendedName>
</protein>
<evidence type="ECO:0000256" key="2">
    <source>
        <dbReference type="ARBA" id="ARBA00009239"/>
    </source>
</evidence>
<feature type="transmembrane region" description="Helical" evidence="9">
    <location>
        <begin position="483"/>
        <end position="511"/>
    </location>
</feature>
<comment type="subcellular location">
    <subcellularLocation>
        <location evidence="1 9">Golgi apparatus</location>
        <location evidence="1 9">Golgi stack membrane</location>
        <topology evidence="1 9">Single-pass type II membrane protein</topology>
    </subcellularLocation>
</comment>
<sequence length="521" mass="59216">MLARMKKGPCCGVVLAACFCFLYVATGTWPLSGGGPWSGDPTSTSFTDQQQQQEDLGYTDDSSLPLNYPHPTETLNDGLSFRYFDTEVTFQTEGVAGRLLTQHEHALLTSAKEAAKHYLTQLHPNTAFVSGRYRWLPDGVEYDLIYKDEASDVTSRVTLFQKLEATKVLRSITVDQKTVVNMVVTLKGRVAKYATFLDHLVKNVLPYDHNLSLTVVYFSDDFLDEAREVTSSRLSSLPNFKWSFIPLEERNFSRGRGLHIGAQQKDSKYMGELLFFCDVDVLMHSDFFSRCRSNTKKGHQASRENTRFTQTRSGLDTLKYFLLVCILTLLPITQVYYPVVFSLYNPKLVYPLFDKKVPPVNEQLAVDEQSGFWRTFGFGMACMFRDDYHVSGGFPDIRTWGGEDVALYQQFLKLTNIKVIRAPDPSLFHLYHHKDCMDTGSSSYVACLKSKAVTEGSQLQLGLSLLKLHQGTDLEGVLSKRFYYFWLVPYLGLLLAVSLLTNLTQAVLLLLNRRVRYFRTV</sequence>
<keyword evidence="7 9" id="KW-0333">Golgi apparatus</keyword>
<proteinExistence type="inferred from homology"/>
<dbReference type="Proteomes" id="UP000747542">
    <property type="component" value="Unassembled WGS sequence"/>
</dbReference>
<name>A0A8J5MJP7_HOMAM</name>
<feature type="region of interest" description="Disordered" evidence="10">
    <location>
        <begin position="37"/>
        <end position="63"/>
    </location>
</feature>
<keyword evidence="5 9" id="KW-0735">Signal-anchor</keyword>
<dbReference type="PROSITE" id="PS51257">
    <property type="entry name" value="PROKAR_LIPOPROTEIN"/>
    <property type="match status" value="1"/>
</dbReference>
<dbReference type="InterPro" id="IPR008428">
    <property type="entry name" value="Chond_GalNAc"/>
</dbReference>
<dbReference type="GO" id="GO:0047238">
    <property type="term" value="F:glucuronosyl-N-acetylgalactosaminyl-proteoglycan 4-beta-N-acetylgalactosaminyltransferase activity"/>
    <property type="evidence" value="ECO:0007669"/>
    <property type="project" value="TreeGrafter"/>
</dbReference>
<dbReference type="EMBL" id="JAHLQT010046319">
    <property type="protein sequence ID" value="KAG7153710.1"/>
    <property type="molecule type" value="Genomic_DNA"/>
</dbReference>
<organism evidence="11 12">
    <name type="scientific">Homarus americanus</name>
    <name type="common">American lobster</name>
    <dbReference type="NCBI Taxonomy" id="6706"/>
    <lineage>
        <taxon>Eukaryota</taxon>
        <taxon>Metazoa</taxon>
        <taxon>Ecdysozoa</taxon>
        <taxon>Arthropoda</taxon>
        <taxon>Crustacea</taxon>
        <taxon>Multicrustacea</taxon>
        <taxon>Malacostraca</taxon>
        <taxon>Eumalacostraca</taxon>
        <taxon>Eucarida</taxon>
        <taxon>Decapoda</taxon>
        <taxon>Pleocyemata</taxon>
        <taxon>Astacidea</taxon>
        <taxon>Nephropoidea</taxon>
        <taxon>Nephropidae</taxon>
        <taxon>Homarus</taxon>
    </lineage>
</organism>
<accession>A0A8J5MJP7</accession>
<reference evidence="11" key="1">
    <citation type="journal article" date="2021" name="Sci. Adv.">
        <title>The American lobster genome reveals insights on longevity, neural, and immune adaptations.</title>
        <authorList>
            <person name="Polinski J.M."/>
            <person name="Zimin A.V."/>
            <person name="Clark K.F."/>
            <person name="Kohn A.B."/>
            <person name="Sadowski N."/>
            <person name="Timp W."/>
            <person name="Ptitsyn A."/>
            <person name="Khanna P."/>
            <person name="Romanova D.Y."/>
            <person name="Williams P."/>
            <person name="Greenwood S.J."/>
            <person name="Moroz L.L."/>
            <person name="Walt D.R."/>
            <person name="Bodnar A.G."/>
        </authorList>
    </citation>
    <scope>NUCLEOTIDE SEQUENCE</scope>
    <source>
        <strain evidence="11">GMGI-L3</strain>
    </source>
</reference>